<proteinExistence type="predicted"/>
<dbReference type="AlphaFoldDB" id="A0A9Q5ZC40"/>
<dbReference type="Proteomes" id="UP000222310">
    <property type="component" value="Unassembled WGS sequence"/>
</dbReference>
<evidence type="ECO:0000256" key="1">
    <source>
        <dbReference type="SAM" id="Phobius"/>
    </source>
</evidence>
<evidence type="ECO:0000313" key="2">
    <source>
        <dbReference type="EMBL" id="PHK03571.1"/>
    </source>
</evidence>
<keyword evidence="1" id="KW-0812">Transmembrane</keyword>
<protein>
    <submittedName>
        <fullName evidence="2">Uncharacterized protein</fullName>
    </submittedName>
</protein>
<organism evidence="2 3">
    <name type="scientific">Nostoc linckia z8</name>
    <dbReference type="NCBI Taxonomy" id="1628746"/>
    <lineage>
        <taxon>Bacteria</taxon>
        <taxon>Bacillati</taxon>
        <taxon>Cyanobacteriota</taxon>
        <taxon>Cyanophyceae</taxon>
        <taxon>Nostocales</taxon>
        <taxon>Nostocaceae</taxon>
        <taxon>Nostoc</taxon>
    </lineage>
</organism>
<gene>
    <name evidence="2" type="ORF">VF08_14720</name>
</gene>
<reference evidence="2 3" key="1">
    <citation type="submission" date="2015-02" db="EMBL/GenBank/DDBJ databases">
        <title>Nostoc linckia genome annotation.</title>
        <authorList>
            <person name="Zhou Z."/>
        </authorList>
    </citation>
    <scope>NUCLEOTIDE SEQUENCE [LARGE SCALE GENOMIC DNA]</scope>
    <source>
        <strain evidence="3">z8</strain>
    </source>
</reference>
<dbReference type="EMBL" id="LAHD01000036">
    <property type="protein sequence ID" value="PHK03571.1"/>
    <property type="molecule type" value="Genomic_DNA"/>
</dbReference>
<comment type="caution">
    <text evidence="2">The sequence shown here is derived from an EMBL/GenBank/DDBJ whole genome shotgun (WGS) entry which is preliminary data.</text>
</comment>
<sequence>MLKFKSKMNFRQVIAITTSLVLSGSALYTRPVNANPAVLAPAAFCAGTAGVGCVLVGVAIIGGTIYYVWQSGDGKHYAADANGQINNSEILVGTAKPLQSRAISGIEAAKLGDAHWANSVADCYKIAKRIGKTLKRSHLAVGGGYWCIFPGEQTSFGDNR</sequence>
<name>A0A9Q5ZC40_NOSLI</name>
<feature type="transmembrane region" description="Helical" evidence="1">
    <location>
        <begin position="39"/>
        <end position="69"/>
    </location>
</feature>
<accession>A0A9Q5ZC40</accession>
<keyword evidence="1" id="KW-0472">Membrane</keyword>
<keyword evidence="1" id="KW-1133">Transmembrane helix</keyword>
<evidence type="ECO:0000313" key="3">
    <source>
        <dbReference type="Proteomes" id="UP000222310"/>
    </source>
</evidence>